<dbReference type="Proteomes" id="UP001620626">
    <property type="component" value="Unassembled WGS sequence"/>
</dbReference>
<name>A0ABD2LMX9_9BILA</name>
<reference evidence="3 4" key="1">
    <citation type="submission" date="2024-10" db="EMBL/GenBank/DDBJ databases">
        <authorList>
            <person name="Kim D."/>
        </authorList>
    </citation>
    <scope>NUCLEOTIDE SEQUENCE [LARGE SCALE GENOMIC DNA]</scope>
    <source>
        <strain evidence="3">BH-2024</strain>
    </source>
</reference>
<comment type="caution">
    <text evidence="3">The sequence shown here is derived from an EMBL/GenBank/DDBJ whole genome shotgun (WGS) entry which is preliminary data.</text>
</comment>
<feature type="compositionally biased region" description="Low complexity" evidence="1">
    <location>
        <begin position="21"/>
        <end position="40"/>
    </location>
</feature>
<dbReference type="AlphaFoldDB" id="A0ABD2LMX9"/>
<evidence type="ECO:0000256" key="2">
    <source>
        <dbReference type="SAM" id="Phobius"/>
    </source>
</evidence>
<keyword evidence="2" id="KW-1133">Transmembrane helix</keyword>
<evidence type="ECO:0000313" key="4">
    <source>
        <dbReference type="Proteomes" id="UP001620626"/>
    </source>
</evidence>
<sequence length="266" mass="30440">MENKKRNESDGPRNEGKMGENRSSSSSSINSNLIDPINSNFKDPSDDDDQQMLIPNEWAINMLMDNSPLMCYSQNLQQNQFIPNYKYFPSLSSSSSSSLLSLPSSSSEATMFGEARENKIENEMEILNSNWPIVQQKMTEKSNDYENPNERQQKLEEQMGNSALDEQQMEAQQAKKLLLSQIWHFIMLIFAILPIQLMSLQEQQSAKFNFDSLNSAFEQMNADKILDKIGTELVQNEVIQNNKLFMDIIGEINVHAKAVFGQQLYE</sequence>
<evidence type="ECO:0000256" key="1">
    <source>
        <dbReference type="SAM" id="MobiDB-lite"/>
    </source>
</evidence>
<gene>
    <name evidence="3" type="ORF">niasHT_001350</name>
</gene>
<accession>A0ABD2LMX9</accession>
<evidence type="ECO:0000313" key="3">
    <source>
        <dbReference type="EMBL" id="KAL3116603.1"/>
    </source>
</evidence>
<evidence type="ECO:0008006" key="5">
    <source>
        <dbReference type="Google" id="ProtNLM"/>
    </source>
</evidence>
<feature type="region of interest" description="Disordered" evidence="1">
    <location>
        <begin position="1"/>
        <end position="51"/>
    </location>
</feature>
<organism evidence="3 4">
    <name type="scientific">Heterodera trifolii</name>
    <dbReference type="NCBI Taxonomy" id="157864"/>
    <lineage>
        <taxon>Eukaryota</taxon>
        <taxon>Metazoa</taxon>
        <taxon>Ecdysozoa</taxon>
        <taxon>Nematoda</taxon>
        <taxon>Chromadorea</taxon>
        <taxon>Rhabditida</taxon>
        <taxon>Tylenchina</taxon>
        <taxon>Tylenchomorpha</taxon>
        <taxon>Tylenchoidea</taxon>
        <taxon>Heteroderidae</taxon>
        <taxon>Heteroderinae</taxon>
        <taxon>Heterodera</taxon>
    </lineage>
</organism>
<protein>
    <recommendedName>
        <fullName evidence="5">Transmembrane protein</fullName>
    </recommendedName>
</protein>
<proteinExistence type="predicted"/>
<feature type="transmembrane region" description="Helical" evidence="2">
    <location>
        <begin position="177"/>
        <end position="197"/>
    </location>
</feature>
<keyword evidence="4" id="KW-1185">Reference proteome</keyword>
<keyword evidence="2" id="KW-0812">Transmembrane</keyword>
<dbReference type="EMBL" id="JBICBT010000355">
    <property type="protein sequence ID" value="KAL3116603.1"/>
    <property type="molecule type" value="Genomic_DNA"/>
</dbReference>
<feature type="compositionally biased region" description="Basic and acidic residues" evidence="1">
    <location>
        <begin position="1"/>
        <end position="20"/>
    </location>
</feature>
<keyword evidence="2" id="KW-0472">Membrane</keyword>